<keyword evidence="1" id="KW-0812">Transmembrane</keyword>
<dbReference type="PANTHER" id="PTHR43480">
    <property type="entry name" value="ACYL-[ACYL-CARRIER-PROTEIN]--UDP-N-ACETYLGLUCOSAMINE O-ACYLTRANSFERASE"/>
    <property type="match status" value="1"/>
</dbReference>
<dbReference type="GO" id="GO:0008780">
    <property type="term" value="F:acyl-[acyl-carrier-protein]-UDP-N-acetylglucosamine O-acyltransferase activity"/>
    <property type="evidence" value="ECO:0007669"/>
    <property type="project" value="InterPro"/>
</dbReference>
<keyword evidence="3" id="KW-1185">Reference proteome</keyword>
<dbReference type="AlphaFoldDB" id="A0A9Q0GS05"/>
<organism evidence="2 3">
    <name type="scientific">Protea cynaroides</name>
    <dbReference type="NCBI Taxonomy" id="273540"/>
    <lineage>
        <taxon>Eukaryota</taxon>
        <taxon>Viridiplantae</taxon>
        <taxon>Streptophyta</taxon>
        <taxon>Embryophyta</taxon>
        <taxon>Tracheophyta</taxon>
        <taxon>Spermatophyta</taxon>
        <taxon>Magnoliopsida</taxon>
        <taxon>Proteales</taxon>
        <taxon>Proteaceae</taxon>
        <taxon>Protea</taxon>
    </lineage>
</organism>
<name>A0A9Q0GS05_9MAGN</name>
<dbReference type="InterPro" id="IPR010137">
    <property type="entry name" value="Lipid_A_LpxA"/>
</dbReference>
<evidence type="ECO:0000256" key="1">
    <source>
        <dbReference type="SAM" id="Phobius"/>
    </source>
</evidence>
<proteinExistence type="predicted"/>
<dbReference type="GO" id="GO:0008610">
    <property type="term" value="P:lipid biosynthetic process"/>
    <property type="evidence" value="ECO:0007669"/>
    <property type="project" value="InterPro"/>
</dbReference>
<dbReference type="OrthoDB" id="25818at2759"/>
<keyword evidence="1" id="KW-1133">Transmembrane helix</keyword>
<dbReference type="EMBL" id="JAMYWD010000012">
    <property type="protein sequence ID" value="KAJ4953047.1"/>
    <property type="molecule type" value="Genomic_DNA"/>
</dbReference>
<dbReference type="PANTHER" id="PTHR43480:SF1">
    <property type="entry name" value="ACYL-[ACYL-CARRIER-PROTEIN]--UDP-N-ACETYLGLUCOSAMINE O-ACYLTRANSFERASE, MITOCHONDRIAL-RELATED"/>
    <property type="match status" value="1"/>
</dbReference>
<dbReference type="Proteomes" id="UP001141806">
    <property type="component" value="Unassembled WGS sequence"/>
</dbReference>
<keyword evidence="1" id="KW-0472">Membrane</keyword>
<evidence type="ECO:0000313" key="2">
    <source>
        <dbReference type="EMBL" id="KAJ4953047.1"/>
    </source>
</evidence>
<comment type="caution">
    <text evidence="2">The sequence shown here is derived from an EMBL/GenBank/DDBJ whole genome shotgun (WGS) entry which is preliminary data.</text>
</comment>
<feature type="transmembrane region" description="Helical" evidence="1">
    <location>
        <begin position="51"/>
        <end position="71"/>
    </location>
</feature>
<accession>A0A9Q0GS05</accession>
<gene>
    <name evidence="2" type="ORF">NE237_029879</name>
</gene>
<reference evidence="2" key="1">
    <citation type="journal article" date="2023" name="Plant J.">
        <title>The genome of the king protea, Protea cynaroides.</title>
        <authorList>
            <person name="Chang J."/>
            <person name="Duong T.A."/>
            <person name="Schoeman C."/>
            <person name="Ma X."/>
            <person name="Roodt D."/>
            <person name="Barker N."/>
            <person name="Li Z."/>
            <person name="Van de Peer Y."/>
            <person name="Mizrachi E."/>
        </authorList>
    </citation>
    <scope>NUCLEOTIDE SEQUENCE</scope>
    <source>
        <tissue evidence="2">Young leaves</tissue>
    </source>
</reference>
<sequence>MNYQDELSTIAAKENPAMTEFLKETAASRAGGMIGGDGGVGFWGVAVPSNVRIAIAVTALAGLALAATLVYSHREYTSIHGSSKSSERTVVSYSNLIMGSYHIAHDCKVGNNNILQIVLLWLVMLWLKDRAELHGLNLEGLLCCGLTAEEIKSMRRLAKIYFQM</sequence>
<evidence type="ECO:0000313" key="3">
    <source>
        <dbReference type="Proteomes" id="UP001141806"/>
    </source>
</evidence>
<protein>
    <submittedName>
        <fullName evidence="2">Uncharacterized protein</fullName>
    </submittedName>
</protein>